<accession>A0A0A9EZX1</accession>
<proteinExistence type="predicted"/>
<sequence length="56" mass="6315">MFFCARPGQSSTIIGQTGEITNLGWNNGFYYHSSISTVKKHFTQQKDVTLTKEGQM</sequence>
<evidence type="ECO:0000313" key="1">
    <source>
        <dbReference type="EMBL" id="JAE06335.1"/>
    </source>
</evidence>
<reference evidence="1" key="1">
    <citation type="submission" date="2014-09" db="EMBL/GenBank/DDBJ databases">
        <authorList>
            <person name="Magalhaes I.L.F."/>
            <person name="Oliveira U."/>
            <person name="Santos F.R."/>
            <person name="Vidigal T.H.D.A."/>
            <person name="Brescovit A.D."/>
            <person name="Santos A.J."/>
        </authorList>
    </citation>
    <scope>NUCLEOTIDE SEQUENCE</scope>
    <source>
        <tissue evidence="1">Shoot tissue taken approximately 20 cm above the soil surface</tissue>
    </source>
</reference>
<name>A0A0A9EZX1_ARUDO</name>
<dbReference type="AlphaFoldDB" id="A0A0A9EZX1"/>
<organism evidence="1">
    <name type="scientific">Arundo donax</name>
    <name type="common">Giant reed</name>
    <name type="synonym">Donax arundinaceus</name>
    <dbReference type="NCBI Taxonomy" id="35708"/>
    <lineage>
        <taxon>Eukaryota</taxon>
        <taxon>Viridiplantae</taxon>
        <taxon>Streptophyta</taxon>
        <taxon>Embryophyta</taxon>
        <taxon>Tracheophyta</taxon>
        <taxon>Spermatophyta</taxon>
        <taxon>Magnoliopsida</taxon>
        <taxon>Liliopsida</taxon>
        <taxon>Poales</taxon>
        <taxon>Poaceae</taxon>
        <taxon>PACMAD clade</taxon>
        <taxon>Arundinoideae</taxon>
        <taxon>Arundineae</taxon>
        <taxon>Arundo</taxon>
    </lineage>
</organism>
<protein>
    <submittedName>
        <fullName evidence="1">Uncharacterized protein</fullName>
    </submittedName>
</protein>
<reference evidence="1" key="2">
    <citation type="journal article" date="2015" name="Data Brief">
        <title>Shoot transcriptome of the giant reed, Arundo donax.</title>
        <authorList>
            <person name="Barrero R.A."/>
            <person name="Guerrero F.D."/>
            <person name="Moolhuijzen P."/>
            <person name="Goolsby J.A."/>
            <person name="Tidwell J."/>
            <person name="Bellgard S.E."/>
            <person name="Bellgard M.I."/>
        </authorList>
    </citation>
    <scope>NUCLEOTIDE SEQUENCE</scope>
    <source>
        <tissue evidence="1">Shoot tissue taken approximately 20 cm above the soil surface</tissue>
    </source>
</reference>
<dbReference type="EMBL" id="GBRH01191561">
    <property type="protein sequence ID" value="JAE06335.1"/>
    <property type="molecule type" value="Transcribed_RNA"/>
</dbReference>